<protein>
    <submittedName>
        <fullName evidence="1">Uncharacterized protein</fullName>
    </submittedName>
</protein>
<dbReference type="Proteomes" id="UP000254258">
    <property type="component" value="Unassembled WGS sequence"/>
</dbReference>
<dbReference type="AlphaFoldDB" id="A0A370X508"/>
<reference evidence="1 2" key="1">
    <citation type="submission" date="2018-07" db="EMBL/GenBank/DDBJ databases">
        <title>Dyella monticola sp. nov. and Dyella psychrodurans sp. nov. isolated from monsoon evergreen broad-leaved forest soil of Dinghu Mountain, China.</title>
        <authorList>
            <person name="Gao Z."/>
            <person name="Qiu L."/>
        </authorList>
    </citation>
    <scope>NUCLEOTIDE SEQUENCE [LARGE SCALE GENOMIC DNA]</scope>
    <source>
        <strain evidence="1 2">4G-K06</strain>
    </source>
</reference>
<gene>
    <name evidence="1" type="ORF">DWU98_03940</name>
</gene>
<dbReference type="EMBL" id="QRBE01000002">
    <property type="protein sequence ID" value="RDS83504.1"/>
    <property type="molecule type" value="Genomic_DNA"/>
</dbReference>
<dbReference type="OrthoDB" id="4762924at2"/>
<dbReference type="RefSeq" id="WP_115494212.1">
    <property type="nucleotide sequence ID" value="NZ_QRBE01000002.1"/>
</dbReference>
<keyword evidence="2" id="KW-1185">Reference proteome</keyword>
<name>A0A370X508_9GAMM</name>
<sequence length="141" mass="16069">MAFEPEFHLNPTVKAALTALQAGDALAWLGCFTAKAKLFEDGKRADLYRFTREKVGWAYFTSLDHVREDGRHVYGRLHVRQRGVDRVYFKFRLDSTAMCSRLDVGHWDGNVPHAAPHASAAYLSEDELWWLDAGGTRHNHP</sequence>
<proteinExistence type="predicted"/>
<comment type="caution">
    <text evidence="1">The sequence shown here is derived from an EMBL/GenBank/DDBJ whole genome shotgun (WGS) entry which is preliminary data.</text>
</comment>
<organism evidence="1 2">
    <name type="scientific">Dyella monticola</name>
    <dbReference type="NCBI Taxonomy" id="1927958"/>
    <lineage>
        <taxon>Bacteria</taxon>
        <taxon>Pseudomonadati</taxon>
        <taxon>Pseudomonadota</taxon>
        <taxon>Gammaproteobacteria</taxon>
        <taxon>Lysobacterales</taxon>
        <taxon>Rhodanobacteraceae</taxon>
        <taxon>Dyella</taxon>
    </lineage>
</organism>
<evidence type="ECO:0000313" key="2">
    <source>
        <dbReference type="Proteomes" id="UP000254258"/>
    </source>
</evidence>
<accession>A0A370X508</accession>
<evidence type="ECO:0000313" key="1">
    <source>
        <dbReference type="EMBL" id="RDS83504.1"/>
    </source>
</evidence>